<dbReference type="GO" id="GO:0003700">
    <property type="term" value="F:DNA-binding transcription factor activity"/>
    <property type="evidence" value="ECO:0007669"/>
    <property type="project" value="TreeGrafter"/>
</dbReference>
<evidence type="ECO:0000313" key="7">
    <source>
        <dbReference type="Proteomes" id="UP000619293"/>
    </source>
</evidence>
<dbReference type="GO" id="GO:0000976">
    <property type="term" value="F:transcription cis-regulatory region binding"/>
    <property type="evidence" value="ECO:0007669"/>
    <property type="project" value="TreeGrafter"/>
</dbReference>
<proteinExistence type="predicted"/>
<dbReference type="RefSeq" id="WP_191838033.1">
    <property type="nucleotide sequence ID" value="NZ_BAAALB010000003.1"/>
</dbReference>
<organism evidence="6 7">
    <name type="scientific">Catellatospora chokoriensis</name>
    <dbReference type="NCBI Taxonomy" id="310353"/>
    <lineage>
        <taxon>Bacteria</taxon>
        <taxon>Bacillati</taxon>
        <taxon>Actinomycetota</taxon>
        <taxon>Actinomycetes</taxon>
        <taxon>Micromonosporales</taxon>
        <taxon>Micromonosporaceae</taxon>
        <taxon>Catellatospora</taxon>
    </lineage>
</organism>
<keyword evidence="2 4" id="KW-0238">DNA-binding</keyword>
<dbReference type="PANTHER" id="PTHR30055">
    <property type="entry name" value="HTH-TYPE TRANSCRIPTIONAL REGULATOR RUTR"/>
    <property type="match status" value="1"/>
</dbReference>
<dbReference type="InterPro" id="IPR049445">
    <property type="entry name" value="TetR_SbtR-like_C"/>
</dbReference>
<keyword evidence="3" id="KW-0804">Transcription</keyword>
<gene>
    <name evidence="6" type="ORF">Cch02nite_52330</name>
</gene>
<dbReference type="InterPro" id="IPR009057">
    <property type="entry name" value="Homeodomain-like_sf"/>
</dbReference>
<protein>
    <submittedName>
        <fullName evidence="6">TetR family transcriptional regulator</fullName>
    </submittedName>
</protein>
<name>A0A8J3K986_9ACTN</name>
<dbReference type="PANTHER" id="PTHR30055:SF234">
    <property type="entry name" value="HTH-TYPE TRANSCRIPTIONAL REGULATOR BETI"/>
    <property type="match status" value="1"/>
</dbReference>
<dbReference type="PRINTS" id="PR00455">
    <property type="entry name" value="HTHTETR"/>
</dbReference>
<dbReference type="Gene3D" id="1.10.357.10">
    <property type="entry name" value="Tetracycline Repressor, domain 2"/>
    <property type="match status" value="1"/>
</dbReference>
<evidence type="ECO:0000256" key="1">
    <source>
        <dbReference type="ARBA" id="ARBA00023015"/>
    </source>
</evidence>
<comment type="caution">
    <text evidence="6">The sequence shown here is derived from an EMBL/GenBank/DDBJ whole genome shotgun (WGS) entry which is preliminary data.</text>
</comment>
<dbReference type="Pfam" id="PF21597">
    <property type="entry name" value="TetR_C_43"/>
    <property type="match status" value="1"/>
</dbReference>
<keyword evidence="1" id="KW-0805">Transcription regulation</keyword>
<accession>A0A8J3K986</accession>
<dbReference type="EMBL" id="BONG01000036">
    <property type="protein sequence ID" value="GIF91789.1"/>
    <property type="molecule type" value="Genomic_DNA"/>
</dbReference>
<reference evidence="6 7" key="1">
    <citation type="submission" date="2021-01" db="EMBL/GenBank/DDBJ databases">
        <title>Whole genome shotgun sequence of Catellatospora chokoriensis NBRC 107358.</title>
        <authorList>
            <person name="Komaki H."/>
            <person name="Tamura T."/>
        </authorList>
    </citation>
    <scope>NUCLEOTIDE SEQUENCE [LARGE SCALE GENOMIC DNA]</scope>
    <source>
        <strain evidence="6 7">NBRC 107358</strain>
    </source>
</reference>
<dbReference type="PROSITE" id="PS50977">
    <property type="entry name" value="HTH_TETR_2"/>
    <property type="match status" value="1"/>
</dbReference>
<evidence type="ECO:0000313" key="6">
    <source>
        <dbReference type="EMBL" id="GIF91789.1"/>
    </source>
</evidence>
<evidence type="ECO:0000256" key="2">
    <source>
        <dbReference type="ARBA" id="ARBA00023125"/>
    </source>
</evidence>
<keyword evidence="7" id="KW-1185">Reference proteome</keyword>
<dbReference type="InterPro" id="IPR001647">
    <property type="entry name" value="HTH_TetR"/>
</dbReference>
<evidence type="ECO:0000256" key="3">
    <source>
        <dbReference type="ARBA" id="ARBA00023163"/>
    </source>
</evidence>
<evidence type="ECO:0000256" key="4">
    <source>
        <dbReference type="PROSITE-ProRule" id="PRU00335"/>
    </source>
</evidence>
<evidence type="ECO:0000259" key="5">
    <source>
        <dbReference type="PROSITE" id="PS50977"/>
    </source>
</evidence>
<dbReference type="InterPro" id="IPR036271">
    <property type="entry name" value="Tet_transcr_reg_TetR-rel_C_sf"/>
</dbReference>
<sequence length="189" mass="19661">MVDEKPLRADARRNRARVLDAASAAFAEHGTGASTEQIARAAGVGPGTVFRHFPTKEDLLAAVYLARLEHLEAQARELASAREPTAALRGFFRGAVEGSSAKNALAEALAGAGVSPAEAASRIGGRLRAALGVLLERAQRDGGVRPDLTVTDVMSLLIGASRATEPLAADGPARERVVSVILDGLSPRH</sequence>
<dbReference type="InterPro" id="IPR050109">
    <property type="entry name" value="HTH-type_TetR-like_transc_reg"/>
</dbReference>
<dbReference type="Pfam" id="PF00440">
    <property type="entry name" value="TetR_N"/>
    <property type="match status" value="1"/>
</dbReference>
<dbReference type="SUPFAM" id="SSF46689">
    <property type="entry name" value="Homeodomain-like"/>
    <property type="match status" value="1"/>
</dbReference>
<feature type="domain" description="HTH tetR-type" evidence="5">
    <location>
        <begin position="12"/>
        <end position="71"/>
    </location>
</feature>
<dbReference type="Proteomes" id="UP000619293">
    <property type="component" value="Unassembled WGS sequence"/>
</dbReference>
<feature type="DNA-binding region" description="H-T-H motif" evidence="4">
    <location>
        <begin position="34"/>
        <end position="53"/>
    </location>
</feature>
<dbReference type="AlphaFoldDB" id="A0A8J3K986"/>
<dbReference type="SUPFAM" id="SSF48498">
    <property type="entry name" value="Tetracyclin repressor-like, C-terminal domain"/>
    <property type="match status" value="1"/>
</dbReference>